<reference evidence="3" key="1">
    <citation type="submission" date="2015-06" db="UniProtKB">
        <authorList>
            <consortium name="EnsemblPlants"/>
        </authorList>
    </citation>
    <scope>IDENTIFICATION</scope>
</reference>
<organism evidence="3">
    <name type="scientific">Aegilops tauschii</name>
    <name type="common">Tausch's goatgrass</name>
    <name type="synonym">Aegilops squarrosa</name>
    <dbReference type="NCBI Taxonomy" id="37682"/>
    <lineage>
        <taxon>Eukaryota</taxon>
        <taxon>Viridiplantae</taxon>
        <taxon>Streptophyta</taxon>
        <taxon>Embryophyta</taxon>
        <taxon>Tracheophyta</taxon>
        <taxon>Spermatophyta</taxon>
        <taxon>Magnoliopsida</taxon>
        <taxon>Liliopsida</taxon>
        <taxon>Poales</taxon>
        <taxon>Poaceae</taxon>
        <taxon>BOP clade</taxon>
        <taxon>Pooideae</taxon>
        <taxon>Triticodae</taxon>
        <taxon>Triticeae</taxon>
        <taxon>Triticinae</taxon>
        <taxon>Aegilops</taxon>
    </lineage>
</organism>
<dbReference type="SUPFAM" id="SSF81383">
    <property type="entry name" value="F-box domain"/>
    <property type="match status" value="1"/>
</dbReference>
<evidence type="ECO:0000313" key="3">
    <source>
        <dbReference type="EnsemblPlants" id="EMT13159"/>
    </source>
</evidence>
<dbReference type="InterPro" id="IPR036047">
    <property type="entry name" value="F-box-like_dom_sf"/>
</dbReference>
<evidence type="ECO:0008006" key="4">
    <source>
        <dbReference type="Google" id="ProtNLM"/>
    </source>
</evidence>
<dbReference type="Pfam" id="PF12937">
    <property type="entry name" value="F-box-like"/>
    <property type="match status" value="1"/>
</dbReference>
<proteinExistence type="predicted"/>
<dbReference type="InterPro" id="IPR001810">
    <property type="entry name" value="F-box_dom"/>
</dbReference>
<evidence type="ECO:0000259" key="2">
    <source>
        <dbReference type="Pfam" id="PF23635"/>
    </source>
</evidence>
<dbReference type="PANTHER" id="PTHR33207">
    <property type="entry name" value="F-BOX DOMAIN CONTAINING PROTEIN-RELATED"/>
    <property type="match status" value="1"/>
</dbReference>
<feature type="domain" description="F-box protein AT5G49610-like beta-propeller" evidence="2">
    <location>
        <begin position="117"/>
        <end position="374"/>
    </location>
</feature>
<name>N1QVA0_AEGTA</name>
<feature type="domain" description="F-box" evidence="1">
    <location>
        <begin position="22"/>
        <end position="60"/>
    </location>
</feature>
<dbReference type="InterPro" id="IPR056594">
    <property type="entry name" value="AT5G49610-like_b-prop"/>
</dbReference>
<evidence type="ECO:0000259" key="1">
    <source>
        <dbReference type="Pfam" id="PF12937"/>
    </source>
</evidence>
<dbReference type="EnsemblPlants" id="EMT13159">
    <property type="protein sequence ID" value="EMT13159"/>
    <property type="gene ID" value="F775_15692"/>
</dbReference>
<dbReference type="Pfam" id="PF23635">
    <property type="entry name" value="Beta-prop_AT5G49610-like"/>
    <property type="match status" value="1"/>
</dbReference>
<dbReference type="AlphaFoldDB" id="N1QVA0"/>
<sequence length="385" mass="42760">MDGFGTPPPAAAATSAVLDDDDLLGEILLRVAFPTSLVHAALVCKRWLGLASDPVFLHRFRDLHPPRLLGFYVRTTGRKPPQFVPVPQPPELAAVGRSPNIDLGTLGSDSPPRSLYVDCWNDLLLLTSFMDTNEPKRIVRCPLYPARYTTILPPVPDSSFHDGFTYDEGEIILDGGGDGLSSFYLALASKGQQTAVHVEITGISLQFPSLIGDGKVYNLASVGKIDKLFVLDLASSSLSLVNLPEEALPWRGRLSLADHSGVHLINVKDLEIRIWLHKMDSNGVPNWFLANTICLREIFGNHMIPIHMLVDVDDYYLAVHAVGFNAEFLFIEIDDVLYLVDIKCKVLKKVYEMTQEDTYFYTVSPFMMVSPPKFPVMKEGCDLKE</sequence>
<dbReference type="Gene3D" id="1.20.1280.50">
    <property type="match status" value="1"/>
</dbReference>
<protein>
    <recommendedName>
        <fullName evidence="4">F-box domain-containing protein</fullName>
    </recommendedName>
</protein>
<accession>N1QVA0</accession>